<dbReference type="Proteomes" id="UP000030755">
    <property type="component" value="Unassembled WGS sequence"/>
</dbReference>
<gene>
    <name evidence="1" type="ORF">O9G_001076</name>
</gene>
<keyword evidence="2" id="KW-1185">Reference proteome</keyword>
<accession>A0A075AR33</accession>
<evidence type="ECO:0000313" key="1">
    <source>
        <dbReference type="EMBL" id="EPZ31165.1"/>
    </source>
</evidence>
<dbReference type="EMBL" id="KE561300">
    <property type="protein sequence ID" value="EPZ31165.1"/>
    <property type="molecule type" value="Genomic_DNA"/>
</dbReference>
<proteinExistence type="predicted"/>
<name>A0A075AR33_ROZAC</name>
<dbReference type="AlphaFoldDB" id="A0A075AR33"/>
<dbReference type="HOGENOM" id="CLU_2387418_0_0_1"/>
<protein>
    <submittedName>
        <fullName evidence="1">Uncharacterized protein</fullName>
    </submittedName>
</protein>
<evidence type="ECO:0000313" key="2">
    <source>
        <dbReference type="Proteomes" id="UP000030755"/>
    </source>
</evidence>
<organism evidence="1 2">
    <name type="scientific">Rozella allomycis (strain CSF55)</name>
    <dbReference type="NCBI Taxonomy" id="988480"/>
    <lineage>
        <taxon>Eukaryota</taxon>
        <taxon>Fungi</taxon>
        <taxon>Fungi incertae sedis</taxon>
        <taxon>Cryptomycota</taxon>
        <taxon>Cryptomycota incertae sedis</taxon>
        <taxon>Rozella</taxon>
    </lineage>
</organism>
<sequence>MNDKTKEMIQKIKEDAKLAMSGQKSTMIPDAPDHWILESNDDAYDPKELHWNDQVHARSRYERDISLSELFRNHIHLEQTFPIQYLVYFTENEI</sequence>
<reference evidence="1 2" key="1">
    <citation type="journal article" date="2013" name="Curr. Biol.">
        <title>Shared signatures of parasitism and phylogenomics unite Cryptomycota and microsporidia.</title>
        <authorList>
            <person name="James T.Y."/>
            <person name="Pelin A."/>
            <person name="Bonen L."/>
            <person name="Ahrendt S."/>
            <person name="Sain D."/>
            <person name="Corradi N."/>
            <person name="Stajich J.E."/>
        </authorList>
    </citation>
    <scope>NUCLEOTIDE SEQUENCE [LARGE SCALE GENOMIC DNA]</scope>
    <source>
        <strain evidence="1 2">CSF55</strain>
    </source>
</reference>